<evidence type="ECO:0000256" key="1">
    <source>
        <dbReference type="SAM" id="MobiDB-lite"/>
    </source>
</evidence>
<dbReference type="HOGENOM" id="CLU_021303_0_0_14"/>
<dbReference type="GO" id="GO:0004252">
    <property type="term" value="F:serine-type endopeptidase activity"/>
    <property type="evidence" value="ECO:0007669"/>
    <property type="project" value="InterPro"/>
</dbReference>
<dbReference type="InterPro" id="IPR000209">
    <property type="entry name" value="Peptidase_S8/S53_dom"/>
</dbReference>
<feature type="compositionally biased region" description="Polar residues" evidence="1">
    <location>
        <begin position="614"/>
        <end position="624"/>
    </location>
</feature>
<evidence type="ECO:0000313" key="3">
    <source>
        <dbReference type="EMBL" id="CCV65151.1"/>
    </source>
</evidence>
<dbReference type="Gene3D" id="3.40.50.200">
    <property type="entry name" value="Peptidase S8/S53 domain"/>
    <property type="match status" value="1"/>
</dbReference>
<dbReference type="SUPFAM" id="SSF52743">
    <property type="entry name" value="Subtilisin-like"/>
    <property type="match status" value="1"/>
</dbReference>
<dbReference type="RefSeq" id="WP_030004019.1">
    <property type="nucleotide sequence ID" value="NC_022549.1"/>
</dbReference>
<proteinExistence type="predicted"/>
<dbReference type="OrthoDB" id="9759014at2"/>
<evidence type="ECO:0000259" key="2">
    <source>
        <dbReference type="Pfam" id="PF00082"/>
    </source>
</evidence>
<keyword evidence="4" id="KW-1185">Reference proteome</keyword>
<dbReference type="KEGG" id="abra:BN85301300"/>
<dbReference type="InterPro" id="IPR034074">
    <property type="entry name" value="Y4bN_pept_dom"/>
</dbReference>
<sequence length="735" mass="83187">MNDILHIKGIFEPRGNPSTPGAPKLSSTASLSVAHLEKLKADLESVSNSFLRQSKKIVDGAMVSIYYNKVVAKSNRTSALFKPQGGKSNDTIVGAKYSDDGKHIITHYVTHKLLNKAINLLDQAIDYTIKYFKDPITPNEFNNKEKFEDIKFNKTVFSKSTFQTIIVDCSYINSFGIEYPSFDVKKDSVVTFYKTESKIDEIFKKINLSIPVSKILDQTTVVLTKEEIEILLENIPYLISMAVEDLSTYSPSDFHESYKNETITIPKPKDEPTIGVIDTLFDDRVYFSEWVDYHQLVSNDIATEKDKTHGTRVSSIIVDGHRLNPQLDDGCGHFKVRHFGVATAGRYSSITIMREIKKIVINNPDIRVWNLSLGSNEEIHRNFVSIEAAALDELQYEQDIIFVIAGTNDNQHLQRKIGAPADSINAAVVNSVKKNREPALYARKGPVLDFFTKPDISYYGGTSDNPLRACDGNGEALVAGTSYASPWIARKLSYLIDVLGFNREIAKAMIIDSAVGWHHSTNVFTGHGIVPIKIDEIVKSKKDEIRFVLSGVSTAYETYNYRFPIPFYKNEYPFIARATLCYFPKCSRSQGVDYTNTELDLYFGRINDENKLKSINNNKQSSNEGPVDEETSRKEFGKWDNVKHIQDKSVSSPKPKKVYSSRLWGMKIVSKDRLGYNDGLDIRFGVVVTLKELNGINRIEDFIQLFSLNGWIVNRIDIKSRINIYEKAEETIEFE</sequence>
<dbReference type="AlphaFoldDB" id="U4KMA4"/>
<dbReference type="CDD" id="cd04847">
    <property type="entry name" value="Peptidases_S8_Subtilisin_like_2"/>
    <property type="match status" value="1"/>
</dbReference>
<dbReference type="Proteomes" id="UP000032737">
    <property type="component" value="Chromosome"/>
</dbReference>
<name>U4KMA4_9MOLU</name>
<reference evidence="3 4" key="1">
    <citation type="journal article" date="2013" name="J. Mol. Microbiol. Biotechnol.">
        <title>Analysis of the Complete Genomes of Acholeplasma brassicae , A. palmae and A. laidlawii and Their Comparison to the Obligate Parasites from ' Candidatus Phytoplasma'.</title>
        <authorList>
            <person name="Kube M."/>
            <person name="Siewert C."/>
            <person name="Migdoll A.M."/>
            <person name="Duduk B."/>
            <person name="Holz S."/>
            <person name="Rabus R."/>
            <person name="Seemuller E."/>
            <person name="Mitrovic J."/>
            <person name="Muller I."/>
            <person name="Buttner C."/>
            <person name="Reinhardt R."/>
        </authorList>
    </citation>
    <scope>NUCLEOTIDE SEQUENCE [LARGE SCALE GENOMIC DNA]</scope>
    <source>
        <strain evidence="4">0502</strain>
    </source>
</reference>
<protein>
    <submittedName>
        <fullName evidence="3">Peptidase S8 family domain</fullName>
    </submittedName>
</protein>
<dbReference type="GO" id="GO:0006508">
    <property type="term" value="P:proteolysis"/>
    <property type="evidence" value="ECO:0007669"/>
    <property type="project" value="InterPro"/>
</dbReference>
<feature type="domain" description="Peptidase S8/S53" evidence="2">
    <location>
        <begin position="271"/>
        <end position="514"/>
    </location>
</feature>
<feature type="region of interest" description="Disordered" evidence="1">
    <location>
        <begin position="614"/>
        <end position="633"/>
    </location>
</feature>
<gene>
    <name evidence="3" type="ORF">BN85301300</name>
</gene>
<dbReference type="EMBL" id="FO681348">
    <property type="protein sequence ID" value="CCV65151.1"/>
    <property type="molecule type" value="Genomic_DNA"/>
</dbReference>
<evidence type="ECO:0000313" key="4">
    <source>
        <dbReference type="Proteomes" id="UP000032737"/>
    </source>
</evidence>
<organism evidence="3 4">
    <name type="scientific">Acholeplasma brassicae</name>
    <dbReference type="NCBI Taxonomy" id="61635"/>
    <lineage>
        <taxon>Bacteria</taxon>
        <taxon>Bacillati</taxon>
        <taxon>Mycoplasmatota</taxon>
        <taxon>Mollicutes</taxon>
        <taxon>Acholeplasmatales</taxon>
        <taxon>Acholeplasmataceae</taxon>
        <taxon>Acholeplasma</taxon>
    </lineage>
</organism>
<dbReference type="Pfam" id="PF00082">
    <property type="entry name" value="Peptidase_S8"/>
    <property type="match status" value="1"/>
</dbReference>
<dbReference type="InterPro" id="IPR036852">
    <property type="entry name" value="Peptidase_S8/S53_dom_sf"/>
</dbReference>
<dbReference type="STRING" id="61635.BN85301300"/>
<accession>U4KMA4</accession>